<feature type="transmembrane region" description="Helical" evidence="1">
    <location>
        <begin position="93"/>
        <end position="113"/>
    </location>
</feature>
<proteinExistence type="predicted"/>
<name>A0A327RBF8_9FLAO</name>
<dbReference type="AlphaFoldDB" id="A0A327RBF8"/>
<keyword evidence="3" id="KW-1185">Reference proteome</keyword>
<evidence type="ECO:0000313" key="2">
    <source>
        <dbReference type="EMBL" id="RAJ14159.1"/>
    </source>
</evidence>
<keyword evidence="1" id="KW-1133">Transmembrane helix</keyword>
<evidence type="ECO:0000256" key="1">
    <source>
        <dbReference type="SAM" id="Phobius"/>
    </source>
</evidence>
<feature type="transmembrane region" description="Helical" evidence="1">
    <location>
        <begin position="188"/>
        <end position="207"/>
    </location>
</feature>
<keyword evidence="1" id="KW-0472">Membrane</keyword>
<feature type="transmembrane region" description="Helical" evidence="1">
    <location>
        <begin position="20"/>
        <end position="36"/>
    </location>
</feature>
<feature type="transmembrane region" description="Helical" evidence="1">
    <location>
        <begin position="66"/>
        <end position="87"/>
    </location>
</feature>
<organism evidence="2 3">
    <name type="scientific">Arenibacter echinorum</name>
    <dbReference type="NCBI Taxonomy" id="440515"/>
    <lineage>
        <taxon>Bacteria</taxon>
        <taxon>Pseudomonadati</taxon>
        <taxon>Bacteroidota</taxon>
        <taxon>Flavobacteriia</taxon>
        <taxon>Flavobacteriales</taxon>
        <taxon>Flavobacteriaceae</taxon>
        <taxon>Arenibacter</taxon>
    </lineage>
</organism>
<feature type="transmembrane region" description="Helical" evidence="1">
    <location>
        <begin position="219"/>
        <end position="244"/>
    </location>
</feature>
<evidence type="ECO:0000313" key="3">
    <source>
        <dbReference type="Proteomes" id="UP000249696"/>
    </source>
</evidence>
<feature type="transmembrane region" description="Helical" evidence="1">
    <location>
        <begin position="42"/>
        <end position="59"/>
    </location>
</feature>
<sequence>MHLKVSRELFNENIIKINIWWAFFAPIVLAAILSFANIRGLFILKDLVFYSSLLLVLFIGRSKGFIFYIFRILVFIIYLFLTTSLFFELHSWIIYNLRQLIVPILIIGFGYYIKIEEQRRLASIVQFLYKTSIWVVFLGIVFRVIDIWSFLDLTNYFNLKGIPVDKRGLSYMFYEPALSYMERMVSTVLDPISLGHMLAAPLILCYYSVYIEGKKRKRLLIILAIGLILTFSKGAILQVILALFFFNKKLSPTTRFLIPSIFVAMALFTLNIEGILIHLFGLKNAIVYLNLFGHGLGMVGNYAKMFADDLSVYYKFEISDTFIGSVIGQIGLIGFAFWISFFLPKIRSIILSRRNHVGAIVLTSQLIIAAISENTFNFTSFIVPGIISGILIKNQI</sequence>
<dbReference type="Proteomes" id="UP000249696">
    <property type="component" value="Unassembled WGS sequence"/>
</dbReference>
<evidence type="ECO:0008006" key="4">
    <source>
        <dbReference type="Google" id="ProtNLM"/>
    </source>
</evidence>
<accession>A0A327RBF8</accession>
<feature type="transmembrane region" description="Helical" evidence="1">
    <location>
        <begin position="133"/>
        <end position="151"/>
    </location>
</feature>
<feature type="transmembrane region" description="Helical" evidence="1">
    <location>
        <begin position="286"/>
        <end position="303"/>
    </location>
</feature>
<gene>
    <name evidence="2" type="ORF">LV92_01278</name>
</gene>
<comment type="caution">
    <text evidence="2">The sequence shown here is derived from an EMBL/GenBank/DDBJ whole genome shotgun (WGS) entry which is preliminary data.</text>
</comment>
<feature type="transmembrane region" description="Helical" evidence="1">
    <location>
        <begin position="323"/>
        <end position="343"/>
    </location>
</feature>
<feature type="transmembrane region" description="Helical" evidence="1">
    <location>
        <begin position="256"/>
        <end position="279"/>
    </location>
</feature>
<dbReference type="RefSeq" id="WP_111622790.1">
    <property type="nucleotide sequence ID" value="NZ_QLLN01000002.1"/>
</dbReference>
<keyword evidence="1" id="KW-0812">Transmembrane</keyword>
<protein>
    <recommendedName>
        <fullName evidence="4">O-antigen ligase-like membrane protein</fullName>
    </recommendedName>
</protein>
<dbReference type="EMBL" id="QLLN01000002">
    <property type="protein sequence ID" value="RAJ14159.1"/>
    <property type="molecule type" value="Genomic_DNA"/>
</dbReference>
<dbReference type="OrthoDB" id="1419419at2"/>
<reference evidence="2 3" key="1">
    <citation type="submission" date="2018-06" db="EMBL/GenBank/DDBJ databases">
        <title>Genomic Encyclopedia of Archaeal and Bacterial Type Strains, Phase II (KMG-II): from individual species to whole genera.</title>
        <authorList>
            <person name="Goeker M."/>
        </authorList>
    </citation>
    <scope>NUCLEOTIDE SEQUENCE [LARGE SCALE GENOMIC DNA]</scope>
    <source>
        <strain evidence="2 3">DSM 23522</strain>
    </source>
</reference>